<dbReference type="AlphaFoldDB" id="A0A0K1P9I7"/>
<dbReference type="OrthoDB" id="5382317at2"/>
<dbReference type="Proteomes" id="UP000055590">
    <property type="component" value="Chromosome"/>
</dbReference>
<keyword evidence="3" id="KW-1185">Reference proteome</keyword>
<gene>
    <name evidence="2" type="ORF">AKJ08_0478</name>
</gene>
<feature type="region of interest" description="Disordered" evidence="1">
    <location>
        <begin position="1"/>
        <end position="27"/>
    </location>
</feature>
<feature type="compositionally biased region" description="Basic and acidic residues" evidence="1">
    <location>
        <begin position="15"/>
        <end position="25"/>
    </location>
</feature>
<accession>A0A0K1P9I7</accession>
<proteinExistence type="predicted"/>
<reference evidence="2 3" key="1">
    <citation type="submission" date="2015-08" db="EMBL/GenBank/DDBJ databases">
        <authorList>
            <person name="Babu N.S."/>
            <person name="Beckwith C.J."/>
            <person name="Beseler K.G."/>
            <person name="Brison A."/>
            <person name="Carone J.V."/>
            <person name="Caskin T.P."/>
            <person name="Diamond M."/>
            <person name="Durham M.E."/>
            <person name="Foxe J.M."/>
            <person name="Go M."/>
            <person name="Henderson B.A."/>
            <person name="Jones I.B."/>
            <person name="McGettigan J.A."/>
            <person name="Micheletti S.J."/>
            <person name="Nasrallah M.E."/>
            <person name="Ortiz D."/>
            <person name="Piller C.R."/>
            <person name="Privatt S.R."/>
            <person name="Schneider S.L."/>
            <person name="Sharp S."/>
            <person name="Smith T.C."/>
            <person name="Stanton J.D."/>
            <person name="Ullery H.E."/>
            <person name="Wilson R.J."/>
            <person name="Serrano M.G."/>
            <person name="Buck G."/>
            <person name="Lee V."/>
            <person name="Wang Y."/>
            <person name="Carvalho R."/>
            <person name="Voegtly L."/>
            <person name="Shi R."/>
            <person name="Duckworth R."/>
            <person name="Johnson A."/>
            <person name="Loviza R."/>
            <person name="Walstead R."/>
            <person name="Shah Z."/>
            <person name="Kiflezghi M."/>
            <person name="Wade K."/>
            <person name="Ball S.L."/>
            <person name="Bradley K.W."/>
            <person name="Asai D.J."/>
            <person name="Bowman C.A."/>
            <person name="Russell D.A."/>
            <person name="Pope W.H."/>
            <person name="Jacobs-Sera D."/>
            <person name="Hendrix R.W."/>
            <person name="Hatfull G.F."/>
        </authorList>
    </citation>
    <scope>NUCLEOTIDE SEQUENCE [LARGE SCALE GENOMIC DNA]</scope>
    <source>
        <strain evidence="2 3">DSM 27710</strain>
    </source>
</reference>
<evidence type="ECO:0000313" key="3">
    <source>
        <dbReference type="Proteomes" id="UP000055590"/>
    </source>
</evidence>
<protein>
    <submittedName>
        <fullName evidence="2">CBS domain pair protein</fullName>
    </submittedName>
</protein>
<dbReference type="InterPro" id="IPR018727">
    <property type="entry name" value="DUF2267"/>
</dbReference>
<sequence length="156" mass="17710">MAEELEPGRRPPPTPERRHERHESRTGSTYKAFLKDLCEIGKFDMEMAECAAVSVLCAFERRVFGEEARDLEAQLPLKLRELLVSCNIHAGKPSEKYGKDELFQIVAADLKKPVDQVEPIIRAVVAAVRNQISEGEFEDFSNMLPGDLKELWMLPI</sequence>
<evidence type="ECO:0000256" key="1">
    <source>
        <dbReference type="SAM" id="MobiDB-lite"/>
    </source>
</evidence>
<dbReference type="EMBL" id="CP012332">
    <property type="protein sequence ID" value="AKU90091.1"/>
    <property type="molecule type" value="Genomic_DNA"/>
</dbReference>
<dbReference type="Pfam" id="PF10025">
    <property type="entry name" value="DUF2267"/>
    <property type="match status" value="1"/>
</dbReference>
<dbReference type="RefSeq" id="WP_082342576.1">
    <property type="nucleotide sequence ID" value="NZ_CP012332.1"/>
</dbReference>
<dbReference type="InterPro" id="IPR038282">
    <property type="entry name" value="DUF2267_sf"/>
</dbReference>
<dbReference type="STRING" id="1391653.AKJ08_0478"/>
<dbReference type="Gene3D" id="1.10.490.110">
    <property type="entry name" value="Uncharacterized conserved protein DUF2267"/>
    <property type="match status" value="1"/>
</dbReference>
<evidence type="ECO:0000313" key="2">
    <source>
        <dbReference type="EMBL" id="AKU90091.1"/>
    </source>
</evidence>
<name>A0A0K1P9I7_9BACT</name>
<dbReference type="KEGG" id="vin:AKJ08_0478"/>
<organism evidence="2 3">
    <name type="scientific">Vulgatibacter incomptus</name>
    <dbReference type="NCBI Taxonomy" id="1391653"/>
    <lineage>
        <taxon>Bacteria</taxon>
        <taxon>Pseudomonadati</taxon>
        <taxon>Myxococcota</taxon>
        <taxon>Myxococcia</taxon>
        <taxon>Myxococcales</taxon>
        <taxon>Cystobacterineae</taxon>
        <taxon>Vulgatibacteraceae</taxon>
        <taxon>Vulgatibacter</taxon>
    </lineage>
</organism>